<sequence>MSRRTDLKIDRYNLDDELVRQPQLYMDWALKAAVASIEKTEAKDRLEIVKADMDGKVRTDPEKYNIPEGKASEGAIKAVIAQHSKVKRYNRIYIKALKNEKFLNETKIAFTHRKKMLEALVSLNIQLHFAEPRVPVEGREIMHQSRKSAILKELKRKRKIKRR</sequence>
<evidence type="ECO:0000313" key="1">
    <source>
        <dbReference type="EMBL" id="GAG83349.1"/>
    </source>
</evidence>
<dbReference type="EMBL" id="BART01017896">
    <property type="protein sequence ID" value="GAG83349.1"/>
    <property type="molecule type" value="Genomic_DNA"/>
</dbReference>
<comment type="caution">
    <text evidence="1">The sequence shown here is derived from an EMBL/GenBank/DDBJ whole genome shotgun (WGS) entry which is preliminary data.</text>
</comment>
<reference evidence="1" key="1">
    <citation type="journal article" date="2014" name="Front. Microbiol.">
        <title>High frequency of phylogenetically diverse reductive dehalogenase-homologous genes in deep subseafloor sedimentary metagenomes.</title>
        <authorList>
            <person name="Kawai M."/>
            <person name="Futagami T."/>
            <person name="Toyoda A."/>
            <person name="Takaki Y."/>
            <person name="Nishi S."/>
            <person name="Hori S."/>
            <person name="Arai W."/>
            <person name="Tsubouchi T."/>
            <person name="Morono Y."/>
            <person name="Uchiyama I."/>
            <person name="Ito T."/>
            <person name="Fujiyama A."/>
            <person name="Inagaki F."/>
            <person name="Takami H."/>
        </authorList>
    </citation>
    <scope>NUCLEOTIDE SEQUENCE</scope>
    <source>
        <strain evidence="1">Expedition CK06-06</strain>
    </source>
</reference>
<gene>
    <name evidence="1" type="ORF">S01H4_33912</name>
</gene>
<proteinExistence type="predicted"/>
<name>X1ALF6_9ZZZZ</name>
<accession>X1ALF6</accession>
<organism evidence="1">
    <name type="scientific">marine sediment metagenome</name>
    <dbReference type="NCBI Taxonomy" id="412755"/>
    <lineage>
        <taxon>unclassified sequences</taxon>
        <taxon>metagenomes</taxon>
        <taxon>ecological metagenomes</taxon>
    </lineage>
</organism>
<protein>
    <submittedName>
        <fullName evidence="1">Uncharacterized protein</fullName>
    </submittedName>
</protein>
<dbReference type="AlphaFoldDB" id="X1ALF6"/>